<dbReference type="InterPro" id="IPR044846">
    <property type="entry name" value="GH10"/>
</dbReference>
<dbReference type="PANTHER" id="PTHR31490">
    <property type="entry name" value="GLYCOSYL HYDROLASE"/>
    <property type="match status" value="1"/>
</dbReference>
<evidence type="ECO:0000256" key="2">
    <source>
        <dbReference type="ARBA" id="ARBA00007495"/>
    </source>
</evidence>
<feature type="chain" id="PRO_5041401496" description="Beta-xylanase" evidence="10">
    <location>
        <begin position="17"/>
        <end position="1630"/>
    </location>
</feature>
<evidence type="ECO:0000256" key="7">
    <source>
        <dbReference type="ARBA" id="ARBA00023326"/>
    </source>
</evidence>
<keyword evidence="3" id="KW-0964">Secreted</keyword>
<comment type="subcellular location">
    <subcellularLocation>
        <location evidence="1">Secreted</location>
    </subcellularLocation>
</comment>
<proteinExistence type="inferred from homology"/>
<keyword evidence="4 8" id="KW-0378">Hydrolase</keyword>
<dbReference type="Pfam" id="PF25000">
    <property type="entry name" value="DUF7779"/>
    <property type="match status" value="1"/>
</dbReference>
<dbReference type="Pfam" id="PF13424">
    <property type="entry name" value="TPR_12"/>
    <property type="match status" value="1"/>
</dbReference>
<dbReference type="InterPro" id="IPR017853">
    <property type="entry name" value="GH"/>
</dbReference>
<sequence>MKATLMLLLAPLAALAAPTVETRQASQSIDTLIKAKGKLYFGSCTDQGRLNAGKNSAILAANFGQVTPENSMKWESLNSQKGSYNWAQADFLVDWATKNNKTIRGHTFVWHSQLAGWVSQIRDKATLTTTIQNHITTVMTRYKGKIYGWDVINEMFNEDGSLRSSVFSNVLQEDFVGIAFKAARAADPDAKLYINDYNLDNPTAAKLTKGMVDHVKKWVAAGIPIDGIGTQGHINAGGGNNLANAIKALAAAPIKEVAVTELDIQGSNSNDYVAVTKGCLAEPKCVGITVWGVRDPDSWRPQGNPLLFDSSYNAKANYQAIVAALHVIRFWSLILVQPSTAVPLHRHARKKTALVRAKKHRCVRSGSSVGRISTSKLPTFTPFVSNAVCHRTVRSEAFQTNSGRPQLAQRARLFVKRPAPRSHNHLMCGGSRRQLEAKVPDVCLARRLPPLFLVPTQLPCANPPALVRAQDSTCVSQTRERRLCIDAIAFGPTVPSWFIGCSHVGRKPLPVRTETLVIRFSVGNIVKSPNPSLAKYTSMASDRTESLVPVKLYGKTLEEGNIDFVLIGGIGTIPPKQWAIASAQWQSVFETFGSRVNILAYEYSVALDAQFSLQDVLDHGNHLFSALRAHQETENSRPLVFVSHSLGCFALKQLSYVKILASTLAIIFLGGLHLPSNPTLLAERYLLILRAVPNQLPKQIFIRLAEEASMLRDTSVFFQDIDLRVKVLSLYETEKTQIRVGFREGQSVFNPYKKLTLVDGQVSRCGLANEESIAISGDHLQLPSLGEMNGKPDSRVAEWLRLILSDSYRAKALGRIERGNNSSLPYLRSSSHSSIPYHQPNKHILIALSVDEHHKQQSGEFRARSTVQSGSDDPSARSSVDKGWQIVPLLNGFATERREAQLPCFMVDTVTRNKDFLGRTSLLDQLDQALLPLEDNGAPVSSGLAEQKHVVLCGMGGIGKTSIAIEYVYSRRNKFDAIFWIRADEPEKLEQVRELAKGWLENPKTILDRENDAISRREAQWLIVFDNADSPDALQDYWPLSGNGSILVTSRDPLAKNSPSVAQTAIDVTPFNDSEGAELLQRLSCQTEEKDVSVKIASKLLGGLPLAISQSAAIIRYQYLSYSDFYERYDDDSDRREIQSFNPVKSRPEARGDMSSIWALELLPAPAKCLLEVCVLLDPDCIQEKLFTGVIPSSVEELVDFPQSSHAYATARADLIKRSMITRNDTRDEFRIHRVLQQAVQSKMSQEGLQRNFFAAVKLVLTAWGETPLEKRHAVELANERDGLFPHALALRSIYIKHFKGQNPQGSMQLAKLINESGWFQHERGNSQDIKPFLTLALEICNQNPGPESIQMLSDLHYGFGAAANDTNDPDGCMHHNQKLLELRTNVFLQRGIKDQRLAIAHNQIGIAFVMNRQYEKGIENFNTSIELYHALPAGVFKPAMDSNPRTNLGFTYWLLGELEKAKNILMANLEDRVAAFGVDDKESYRTGRVYHGLGNVCYDQGLFEQSEEWHQKALSQYQTTLGNNHHKTADICHRVAQHCLGRYEFGNARVLIDQALKVYNRNEPVYLPQLARTTFLKAKLEMQCESTEEATRLFKQARDLRARIPRITTKPDASLREVDFDELLTFFCR</sequence>
<dbReference type="InterPro" id="IPR011990">
    <property type="entry name" value="TPR-like_helical_dom_sf"/>
</dbReference>
<dbReference type="PANTHER" id="PTHR31490:SF76">
    <property type="entry name" value="ENDO-1,4-BETA-XYLANASE C"/>
    <property type="match status" value="1"/>
</dbReference>
<evidence type="ECO:0000256" key="10">
    <source>
        <dbReference type="SAM" id="SignalP"/>
    </source>
</evidence>
<feature type="region of interest" description="Disordered" evidence="9">
    <location>
        <begin position="857"/>
        <end position="880"/>
    </location>
</feature>
<dbReference type="InterPro" id="IPR027417">
    <property type="entry name" value="P-loop_NTPase"/>
</dbReference>
<dbReference type="SMART" id="SM00633">
    <property type="entry name" value="Glyco_10"/>
    <property type="match status" value="1"/>
</dbReference>
<dbReference type="GO" id="GO:0005576">
    <property type="term" value="C:extracellular region"/>
    <property type="evidence" value="ECO:0007669"/>
    <property type="project" value="UniProtKB-SubCell"/>
</dbReference>
<dbReference type="InterPro" id="IPR056681">
    <property type="entry name" value="DUF7779"/>
</dbReference>
<dbReference type="GO" id="GO:0031176">
    <property type="term" value="F:endo-1,4-beta-xylanase activity"/>
    <property type="evidence" value="ECO:0007669"/>
    <property type="project" value="UniProtKB-EC"/>
</dbReference>
<evidence type="ECO:0000256" key="1">
    <source>
        <dbReference type="ARBA" id="ARBA00004613"/>
    </source>
</evidence>
<feature type="domain" description="GH10" evidence="11">
    <location>
        <begin position="26"/>
        <end position="324"/>
    </location>
</feature>
<evidence type="ECO:0000256" key="4">
    <source>
        <dbReference type="ARBA" id="ARBA00022801"/>
    </source>
</evidence>
<keyword evidence="6 8" id="KW-0326">Glycosidase</keyword>
<dbReference type="Pfam" id="PF00331">
    <property type="entry name" value="Glyco_hydro_10"/>
    <property type="match status" value="1"/>
</dbReference>
<evidence type="ECO:0000256" key="5">
    <source>
        <dbReference type="ARBA" id="ARBA00023277"/>
    </source>
</evidence>
<feature type="compositionally biased region" description="Polar residues" evidence="9">
    <location>
        <begin position="865"/>
        <end position="878"/>
    </location>
</feature>
<protein>
    <recommendedName>
        <fullName evidence="8">Beta-xylanase</fullName>
        <ecNumber evidence="8">3.2.1.8</ecNumber>
    </recommendedName>
</protein>
<evidence type="ECO:0000259" key="11">
    <source>
        <dbReference type="PROSITE" id="PS51760"/>
    </source>
</evidence>
<evidence type="ECO:0000313" key="13">
    <source>
        <dbReference type="Proteomes" id="UP001174934"/>
    </source>
</evidence>
<dbReference type="SUPFAM" id="SSF48452">
    <property type="entry name" value="TPR-like"/>
    <property type="match status" value="1"/>
</dbReference>
<dbReference type="PRINTS" id="PR00134">
    <property type="entry name" value="GLHYDRLASE10"/>
</dbReference>
<evidence type="ECO:0000256" key="9">
    <source>
        <dbReference type="SAM" id="MobiDB-lite"/>
    </source>
</evidence>
<organism evidence="12 13">
    <name type="scientific">Bombardia bombarda</name>
    <dbReference type="NCBI Taxonomy" id="252184"/>
    <lineage>
        <taxon>Eukaryota</taxon>
        <taxon>Fungi</taxon>
        <taxon>Dikarya</taxon>
        <taxon>Ascomycota</taxon>
        <taxon>Pezizomycotina</taxon>
        <taxon>Sordariomycetes</taxon>
        <taxon>Sordariomycetidae</taxon>
        <taxon>Sordariales</taxon>
        <taxon>Lasiosphaeriaceae</taxon>
        <taxon>Bombardia</taxon>
    </lineage>
</organism>
<accession>A0AA39WGS4</accession>
<keyword evidence="13" id="KW-1185">Reference proteome</keyword>
<dbReference type="Gene3D" id="3.40.50.300">
    <property type="entry name" value="P-loop containing nucleotide triphosphate hydrolases"/>
    <property type="match status" value="1"/>
</dbReference>
<dbReference type="SMART" id="SM00028">
    <property type="entry name" value="TPR"/>
    <property type="match status" value="5"/>
</dbReference>
<dbReference type="Proteomes" id="UP001174934">
    <property type="component" value="Unassembled WGS sequence"/>
</dbReference>
<comment type="caution">
    <text evidence="12">The sequence shown here is derived from an EMBL/GenBank/DDBJ whole genome shotgun (WGS) entry which is preliminary data.</text>
</comment>
<comment type="catalytic activity">
    <reaction evidence="8">
        <text>Endohydrolysis of (1-&gt;4)-beta-D-xylosidic linkages in xylans.</text>
        <dbReference type="EC" id="3.2.1.8"/>
    </reaction>
</comment>
<dbReference type="EMBL" id="JAULSR010000007">
    <property type="protein sequence ID" value="KAK0615123.1"/>
    <property type="molecule type" value="Genomic_DNA"/>
</dbReference>
<dbReference type="SUPFAM" id="SSF52540">
    <property type="entry name" value="P-loop containing nucleoside triphosphate hydrolases"/>
    <property type="match status" value="1"/>
</dbReference>
<dbReference type="Gene3D" id="3.20.20.80">
    <property type="entry name" value="Glycosidases"/>
    <property type="match status" value="1"/>
</dbReference>
<dbReference type="Gene3D" id="1.25.40.10">
    <property type="entry name" value="Tetratricopeptide repeat domain"/>
    <property type="match status" value="2"/>
</dbReference>
<dbReference type="InterPro" id="IPR001000">
    <property type="entry name" value="GH10_dom"/>
</dbReference>
<gene>
    <name evidence="12" type="ORF">B0T17DRAFT_510921</name>
</gene>
<evidence type="ECO:0000313" key="12">
    <source>
        <dbReference type="EMBL" id="KAK0615123.1"/>
    </source>
</evidence>
<dbReference type="SUPFAM" id="SSF51445">
    <property type="entry name" value="(Trans)glycosidases"/>
    <property type="match status" value="1"/>
</dbReference>
<dbReference type="EC" id="3.2.1.8" evidence="8"/>
<comment type="similarity">
    <text evidence="2 8">Belongs to the glycosyl hydrolase 10 (cellulase F) family.</text>
</comment>
<dbReference type="GO" id="GO:0043531">
    <property type="term" value="F:ADP binding"/>
    <property type="evidence" value="ECO:0007669"/>
    <property type="project" value="InterPro"/>
</dbReference>
<evidence type="ECO:0000256" key="8">
    <source>
        <dbReference type="RuleBase" id="RU361174"/>
    </source>
</evidence>
<name>A0AA39WGS4_9PEZI</name>
<dbReference type="GO" id="GO:0000272">
    <property type="term" value="P:polysaccharide catabolic process"/>
    <property type="evidence" value="ECO:0007669"/>
    <property type="project" value="UniProtKB-KW"/>
</dbReference>
<reference evidence="12" key="1">
    <citation type="submission" date="2023-06" db="EMBL/GenBank/DDBJ databases">
        <title>Genome-scale phylogeny and comparative genomics of the fungal order Sordariales.</title>
        <authorList>
            <consortium name="Lawrence Berkeley National Laboratory"/>
            <person name="Hensen N."/>
            <person name="Bonometti L."/>
            <person name="Westerberg I."/>
            <person name="Brannstrom I.O."/>
            <person name="Guillou S."/>
            <person name="Cros-Aarteil S."/>
            <person name="Calhoun S."/>
            <person name="Haridas S."/>
            <person name="Kuo A."/>
            <person name="Mondo S."/>
            <person name="Pangilinan J."/>
            <person name="Riley R."/>
            <person name="LaButti K."/>
            <person name="Andreopoulos B."/>
            <person name="Lipzen A."/>
            <person name="Chen C."/>
            <person name="Yanf M."/>
            <person name="Daum C."/>
            <person name="Ng V."/>
            <person name="Clum A."/>
            <person name="Steindorff A."/>
            <person name="Ohm R."/>
            <person name="Martin F."/>
            <person name="Silar P."/>
            <person name="Natvig D."/>
            <person name="Lalanne C."/>
            <person name="Gautier V."/>
            <person name="Ament-velasquez S.L."/>
            <person name="Kruys A."/>
            <person name="Hutchinson M.I."/>
            <person name="Powell A.J."/>
            <person name="Barry K."/>
            <person name="Miller A.N."/>
            <person name="Grigoriev I.V."/>
            <person name="Debuchy R."/>
            <person name="Gladieux P."/>
            <person name="Thoren M.H."/>
            <person name="Johannesson H."/>
        </authorList>
    </citation>
    <scope>NUCLEOTIDE SEQUENCE</scope>
    <source>
        <strain evidence="12">SMH3391-2</strain>
    </source>
</reference>
<dbReference type="PROSITE" id="PS51760">
    <property type="entry name" value="GH10_2"/>
    <property type="match status" value="1"/>
</dbReference>
<evidence type="ECO:0000256" key="6">
    <source>
        <dbReference type="ARBA" id="ARBA00023295"/>
    </source>
</evidence>
<feature type="signal peptide" evidence="10">
    <location>
        <begin position="1"/>
        <end position="16"/>
    </location>
</feature>
<keyword evidence="5 8" id="KW-0119">Carbohydrate metabolism</keyword>
<dbReference type="InterPro" id="IPR019734">
    <property type="entry name" value="TPR_rpt"/>
</dbReference>
<evidence type="ECO:0000256" key="3">
    <source>
        <dbReference type="ARBA" id="ARBA00022525"/>
    </source>
</evidence>
<keyword evidence="10" id="KW-0732">Signal</keyword>
<keyword evidence="7 8" id="KW-0624">Polysaccharide degradation</keyword>